<gene>
    <name evidence="2" type="ORF">G3T37_10830</name>
</gene>
<reference evidence="2 3" key="1">
    <citation type="journal article" date="2014" name="Int. J. Syst. Evol. Microbiol.">
        <title>Description of Galbitalea soli gen. nov., sp. nov., and Frondihabitans sucicola sp. nov.</title>
        <authorList>
            <person name="Kim S.J."/>
            <person name="Lim J.M."/>
            <person name="Ahn J.H."/>
            <person name="Weon H.Y."/>
            <person name="Hamada M."/>
            <person name="Suzuki K."/>
            <person name="Ahn T.Y."/>
            <person name="Kwon S.W."/>
        </authorList>
    </citation>
    <scope>NUCLEOTIDE SEQUENCE [LARGE SCALE GENOMIC DNA]</scope>
    <source>
        <strain evidence="2 3">NBRC 108727</strain>
    </source>
</reference>
<evidence type="ECO:0000313" key="2">
    <source>
        <dbReference type="EMBL" id="NEM91850.1"/>
    </source>
</evidence>
<name>A0A7C9PNT1_9MICO</name>
<dbReference type="Proteomes" id="UP000479756">
    <property type="component" value="Unassembled WGS sequence"/>
</dbReference>
<dbReference type="Pfam" id="PF13473">
    <property type="entry name" value="Cupredoxin_1"/>
    <property type="match status" value="1"/>
</dbReference>
<evidence type="ECO:0000313" key="3">
    <source>
        <dbReference type="Proteomes" id="UP000479756"/>
    </source>
</evidence>
<proteinExistence type="predicted"/>
<organism evidence="2 3">
    <name type="scientific">Galbitalea soli</name>
    <dbReference type="NCBI Taxonomy" id="1268042"/>
    <lineage>
        <taxon>Bacteria</taxon>
        <taxon>Bacillati</taxon>
        <taxon>Actinomycetota</taxon>
        <taxon>Actinomycetes</taxon>
        <taxon>Micrococcales</taxon>
        <taxon>Microbacteriaceae</taxon>
        <taxon>Galbitalea</taxon>
    </lineage>
</organism>
<dbReference type="InterPro" id="IPR008972">
    <property type="entry name" value="Cupredoxin"/>
</dbReference>
<dbReference type="InterPro" id="IPR028096">
    <property type="entry name" value="EfeO_Cupredoxin"/>
</dbReference>
<protein>
    <recommendedName>
        <fullName evidence="1">EfeO-type cupredoxin-like domain-containing protein</fullName>
    </recommendedName>
</protein>
<dbReference type="AlphaFoldDB" id="A0A7C9PNT1"/>
<dbReference type="EMBL" id="JAAGWZ010000003">
    <property type="protein sequence ID" value="NEM91850.1"/>
    <property type="molecule type" value="Genomic_DNA"/>
</dbReference>
<evidence type="ECO:0000259" key="1">
    <source>
        <dbReference type="Pfam" id="PF13473"/>
    </source>
</evidence>
<feature type="domain" description="EfeO-type cupredoxin-like" evidence="1">
    <location>
        <begin position="14"/>
        <end position="77"/>
    </location>
</feature>
<dbReference type="Gene3D" id="2.60.40.420">
    <property type="entry name" value="Cupredoxins - blue copper proteins"/>
    <property type="match status" value="1"/>
</dbReference>
<comment type="caution">
    <text evidence="2">The sequence shown here is derived from an EMBL/GenBank/DDBJ whole genome shotgun (WGS) entry which is preliminary data.</text>
</comment>
<keyword evidence="3" id="KW-1185">Reference proteome</keyword>
<sequence length="79" mass="8268">MVIQNFEFTGLPSVKPGETVTVTNLDGVSHTVSSDDGTSFRVVVAGGSAGTFTAPTKPGSYAYHCAFHRTMHAALLVKP</sequence>
<dbReference type="SUPFAM" id="SSF49503">
    <property type="entry name" value="Cupredoxins"/>
    <property type="match status" value="1"/>
</dbReference>
<accession>A0A7C9PNT1</accession>